<reference evidence="1" key="1">
    <citation type="submission" date="2019-08" db="EMBL/GenBank/DDBJ databases">
        <authorList>
            <person name="Kucharzyk K."/>
            <person name="Murdoch R.W."/>
            <person name="Higgins S."/>
            <person name="Loffler F."/>
        </authorList>
    </citation>
    <scope>NUCLEOTIDE SEQUENCE</scope>
</reference>
<sequence>MPGVLEGPTDKALAFSVIRDTILSYTSETTTALEHAEHFWPWNPKAEATTAEAASSRFASESTIIAFLPPNSRAALLIHF</sequence>
<dbReference type="EMBL" id="VSSQ01099793">
    <property type="protein sequence ID" value="MPN42208.1"/>
    <property type="molecule type" value="Genomic_DNA"/>
</dbReference>
<dbReference type="AlphaFoldDB" id="A0A645HT33"/>
<name>A0A645HT33_9ZZZZ</name>
<protein>
    <submittedName>
        <fullName evidence="1">Uncharacterized protein</fullName>
    </submittedName>
</protein>
<organism evidence="1">
    <name type="scientific">bioreactor metagenome</name>
    <dbReference type="NCBI Taxonomy" id="1076179"/>
    <lineage>
        <taxon>unclassified sequences</taxon>
        <taxon>metagenomes</taxon>
        <taxon>ecological metagenomes</taxon>
    </lineage>
</organism>
<gene>
    <name evidence="1" type="ORF">SDC9_189764</name>
</gene>
<proteinExistence type="predicted"/>
<accession>A0A645HT33</accession>
<evidence type="ECO:0000313" key="1">
    <source>
        <dbReference type="EMBL" id="MPN42208.1"/>
    </source>
</evidence>
<comment type="caution">
    <text evidence="1">The sequence shown here is derived from an EMBL/GenBank/DDBJ whole genome shotgun (WGS) entry which is preliminary data.</text>
</comment>